<evidence type="ECO:0000256" key="1">
    <source>
        <dbReference type="SAM" id="MobiDB-lite"/>
    </source>
</evidence>
<proteinExistence type="predicted"/>
<feature type="region of interest" description="Disordered" evidence="1">
    <location>
        <begin position="1"/>
        <end position="23"/>
    </location>
</feature>
<gene>
    <name evidence="2" type="ORF">POTOM_047240</name>
</gene>
<comment type="caution">
    <text evidence="2">The sequence shown here is derived from an EMBL/GenBank/DDBJ whole genome shotgun (WGS) entry which is preliminary data.</text>
</comment>
<accession>A0A8X7YBN9</accession>
<evidence type="ECO:0000313" key="2">
    <source>
        <dbReference type="EMBL" id="KAG6750158.1"/>
    </source>
</evidence>
<name>A0A8X7YBN9_POPTO</name>
<protein>
    <submittedName>
        <fullName evidence="2">Uncharacterized protein</fullName>
    </submittedName>
</protein>
<reference evidence="2" key="1">
    <citation type="journal article" date="2020" name="bioRxiv">
        <title>Hybrid origin of Populus tomentosa Carr. identified through genome sequencing and phylogenomic analysis.</title>
        <authorList>
            <person name="An X."/>
            <person name="Gao K."/>
            <person name="Chen Z."/>
            <person name="Li J."/>
            <person name="Yang X."/>
            <person name="Yang X."/>
            <person name="Zhou J."/>
            <person name="Guo T."/>
            <person name="Zhao T."/>
            <person name="Huang S."/>
            <person name="Miao D."/>
            <person name="Khan W.U."/>
            <person name="Rao P."/>
            <person name="Ye M."/>
            <person name="Lei B."/>
            <person name="Liao W."/>
            <person name="Wang J."/>
            <person name="Ji L."/>
            <person name="Li Y."/>
            <person name="Guo B."/>
            <person name="Mustafa N.S."/>
            <person name="Li S."/>
            <person name="Yun Q."/>
            <person name="Keller S.R."/>
            <person name="Mao J."/>
            <person name="Zhang R."/>
            <person name="Strauss S.H."/>
        </authorList>
    </citation>
    <scope>NUCLEOTIDE SEQUENCE</scope>
    <source>
        <strain evidence="2">GM15</strain>
        <tissue evidence="2">Leaf</tissue>
    </source>
</reference>
<dbReference type="AlphaFoldDB" id="A0A8X7YBN9"/>
<sequence>MEDEKPSQTQEMSKMTEGPSYKDSLIGEAFLNPQDLEDYQREEYISEDGEEEDDGEVDCQKDGIYLSTEKAPNTMENLGNDFFLTKFSN</sequence>
<dbReference type="Proteomes" id="UP000886885">
    <property type="component" value="Chromosome 14A"/>
</dbReference>
<organism evidence="2 3">
    <name type="scientific">Populus tomentosa</name>
    <name type="common">Chinese white poplar</name>
    <dbReference type="NCBI Taxonomy" id="118781"/>
    <lineage>
        <taxon>Eukaryota</taxon>
        <taxon>Viridiplantae</taxon>
        <taxon>Streptophyta</taxon>
        <taxon>Embryophyta</taxon>
        <taxon>Tracheophyta</taxon>
        <taxon>Spermatophyta</taxon>
        <taxon>Magnoliopsida</taxon>
        <taxon>eudicotyledons</taxon>
        <taxon>Gunneridae</taxon>
        <taxon>Pentapetalae</taxon>
        <taxon>rosids</taxon>
        <taxon>fabids</taxon>
        <taxon>Malpighiales</taxon>
        <taxon>Salicaceae</taxon>
        <taxon>Saliceae</taxon>
        <taxon>Populus</taxon>
    </lineage>
</organism>
<dbReference type="EMBL" id="JAAWWB010000027">
    <property type="protein sequence ID" value="KAG6750158.1"/>
    <property type="molecule type" value="Genomic_DNA"/>
</dbReference>
<keyword evidence="3" id="KW-1185">Reference proteome</keyword>
<evidence type="ECO:0000313" key="3">
    <source>
        <dbReference type="Proteomes" id="UP000886885"/>
    </source>
</evidence>